<keyword evidence="4" id="KW-0479">Metal-binding</keyword>
<evidence type="ECO:0000256" key="9">
    <source>
        <dbReference type="ARBA" id="ARBA00024486"/>
    </source>
</evidence>
<feature type="domain" description="Nudix hydrolase" evidence="22">
    <location>
        <begin position="9"/>
        <end position="134"/>
    </location>
</feature>
<comment type="catalytic activity">
    <reaction evidence="9">
        <text>8-oxo-dGTP + H2O = 8-oxo-dGMP + diphosphate + H(+)</text>
        <dbReference type="Rhea" id="RHEA:31575"/>
        <dbReference type="ChEBI" id="CHEBI:15377"/>
        <dbReference type="ChEBI" id="CHEBI:15378"/>
        <dbReference type="ChEBI" id="CHEBI:33019"/>
        <dbReference type="ChEBI" id="CHEBI:63224"/>
        <dbReference type="ChEBI" id="CHEBI:77896"/>
    </reaction>
    <physiologicalReaction direction="left-to-right" evidence="9">
        <dbReference type="Rhea" id="RHEA:31576"/>
    </physiologicalReaction>
</comment>
<dbReference type="InterPro" id="IPR000086">
    <property type="entry name" value="NUDIX_hydrolase_dom"/>
</dbReference>
<comment type="catalytic activity">
    <reaction evidence="20">
        <text>N(6)-methyl-dATP + H2O = N(6)-methyl-dAMP + diphosphate + H(+)</text>
        <dbReference type="Rhea" id="RHEA:67604"/>
        <dbReference type="ChEBI" id="CHEBI:15377"/>
        <dbReference type="ChEBI" id="CHEBI:15378"/>
        <dbReference type="ChEBI" id="CHEBI:33019"/>
        <dbReference type="ChEBI" id="CHEBI:169976"/>
        <dbReference type="ChEBI" id="CHEBI:172872"/>
    </reaction>
    <physiologicalReaction direction="left-to-right" evidence="20">
        <dbReference type="Rhea" id="RHEA:67605"/>
    </physiologicalReaction>
</comment>
<dbReference type="KEGG" id="sper:EW093_00545"/>
<name>A0A5C1Q5C0_9SPIO</name>
<dbReference type="CDD" id="cd03427">
    <property type="entry name" value="NUDIX_MTH1_Nudt1"/>
    <property type="match status" value="1"/>
</dbReference>
<comment type="catalytic activity">
    <reaction evidence="19">
        <text>O(6)-methyl-dGTP + H2O = O(6)-methyl-dGMP + diphosphate + H(+)</text>
        <dbReference type="Rhea" id="RHEA:67600"/>
        <dbReference type="ChEBI" id="CHEBI:15377"/>
        <dbReference type="ChEBI" id="CHEBI:15378"/>
        <dbReference type="ChEBI" id="CHEBI:33019"/>
        <dbReference type="ChEBI" id="CHEBI:169974"/>
        <dbReference type="ChEBI" id="CHEBI:169975"/>
    </reaction>
    <physiologicalReaction direction="left-to-right" evidence="19">
        <dbReference type="Rhea" id="RHEA:67601"/>
    </physiologicalReaction>
</comment>
<evidence type="ECO:0000256" key="8">
    <source>
        <dbReference type="ARBA" id="ARBA00024459"/>
    </source>
</evidence>
<sequence>MKKYDKRTFEKHAVVSYIFNKDQVLLIKKKRGLGAGKINVPGGHIEDGESAYCAAIRETIEEVSLVTDELKLMGYLFFKFTDGLTMKGYVYRTDNFQGEPKESDEAVPFWMDIEQIPYDRMWADDIIWLPQMINGRYFRGYFEFDGDIMIKREVEFYDSLSEFNP</sequence>
<dbReference type="SUPFAM" id="SSF55811">
    <property type="entry name" value="Nudix"/>
    <property type="match status" value="1"/>
</dbReference>
<dbReference type="PANTHER" id="PTHR43758">
    <property type="entry name" value="7,8-DIHYDRO-8-OXOGUANINE TRIPHOSPHATASE"/>
    <property type="match status" value="1"/>
</dbReference>
<accession>A0A5C1Q5C0</accession>
<reference evidence="23 24" key="2">
    <citation type="submission" date="2019-09" db="EMBL/GenBank/DDBJ databases">
        <title>Complete Genome Sequence and Methylome Analysis of free living Spirochaetas.</title>
        <authorList>
            <person name="Leshcheva N."/>
            <person name="Mikheeva N."/>
        </authorList>
    </citation>
    <scope>NUCLEOTIDE SEQUENCE [LARGE SCALE GENOMIC DNA]</scope>
    <source>
        <strain evidence="23 24">P</strain>
    </source>
</reference>
<keyword evidence="5" id="KW-0378">Hydrolase</keyword>
<evidence type="ECO:0000256" key="1">
    <source>
        <dbReference type="ARBA" id="ARBA00001946"/>
    </source>
</evidence>
<evidence type="ECO:0000256" key="16">
    <source>
        <dbReference type="ARBA" id="ARBA00031927"/>
    </source>
</evidence>
<dbReference type="InterPro" id="IPR003563">
    <property type="entry name" value="8ODP"/>
</dbReference>
<dbReference type="GO" id="GO:0008413">
    <property type="term" value="F:8-oxo-7,8-dihydroguanosine triphosphate pyrophosphatase activity"/>
    <property type="evidence" value="ECO:0007669"/>
    <property type="project" value="InterPro"/>
</dbReference>
<evidence type="ECO:0000256" key="5">
    <source>
        <dbReference type="ARBA" id="ARBA00022801"/>
    </source>
</evidence>
<evidence type="ECO:0000256" key="21">
    <source>
        <dbReference type="ARBA" id="ARBA00053094"/>
    </source>
</evidence>
<evidence type="ECO:0000259" key="22">
    <source>
        <dbReference type="PROSITE" id="PS51462"/>
    </source>
</evidence>
<gene>
    <name evidence="23" type="ORF">EW093_00545</name>
</gene>
<comment type="catalytic activity">
    <reaction evidence="7">
        <text>8-oxo-dATP + H2O = 8-oxo-dAMP + diphosphate + H(+)</text>
        <dbReference type="Rhea" id="RHEA:65396"/>
        <dbReference type="ChEBI" id="CHEBI:15377"/>
        <dbReference type="ChEBI" id="CHEBI:15378"/>
        <dbReference type="ChEBI" id="CHEBI:33019"/>
        <dbReference type="ChEBI" id="CHEBI:71361"/>
        <dbReference type="ChEBI" id="CHEBI:172871"/>
    </reaction>
    <physiologicalReaction direction="left-to-right" evidence="7">
        <dbReference type="Rhea" id="RHEA:65397"/>
    </physiologicalReaction>
</comment>
<keyword evidence="6" id="KW-0460">Magnesium</keyword>
<dbReference type="PANTHER" id="PTHR43758:SF2">
    <property type="entry name" value="OXIDIZED PURINE NUCLEOSIDE TRIPHOSPHATE HYDROLASE"/>
    <property type="match status" value="1"/>
</dbReference>
<evidence type="ECO:0000256" key="4">
    <source>
        <dbReference type="ARBA" id="ARBA00022723"/>
    </source>
</evidence>
<evidence type="ECO:0000256" key="20">
    <source>
        <dbReference type="ARBA" id="ARBA00049032"/>
    </source>
</evidence>
<comment type="catalytic activity">
    <reaction evidence="18">
        <text>N(6)-methyl-ATP + H2O = N(6)-methyl-AMP + diphosphate + H(+)</text>
        <dbReference type="Rhea" id="RHEA:67608"/>
        <dbReference type="ChEBI" id="CHEBI:15377"/>
        <dbReference type="ChEBI" id="CHEBI:15378"/>
        <dbReference type="ChEBI" id="CHEBI:33019"/>
        <dbReference type="ChEBI" id="CHEBI:144842"/>
        <dbReference type="ChEBI" id="CHEBI:172873"/>
    </reaction>
    <physiologicalReaction direction="left-to-right" evidence="18">
        <dbReference type="Rhea" id="RHEA:67609"/>
    </physiologicalReaction>
</comment>
<evidence type="ECO:0000313" key="23">
    <source>
        <dbReference type="EMBL" id="QEN03253.1"/>
    </source>
</evidence>
<dbReference type="PROSITE" id="PS51462">
    <property type="entry name" value="NUDIX"/>
    <property type="match status" value="1"/>
</dbReference>
<comment type="similarity">
    <text evidence="2">Belongs to the Nudix hydrolase family.</text>
</comment>
<evidence type="ECO:0000313" key="24">
    <source>
        <dbReference type="Proteomes" id="UP000323824"/>
    </source>
</evidence>
<evidence type="ECO:0000256" key="19">
    <source>
        <dbReference type="ARBA" id="ARBA00048894"/>
    </source>
</evidence>
<evidence type="ECO:0000256" key="10">
    <source>
        <dbReference type="ARBA" id="ARBA00024596"/>
    </source>
</evidence>
<comment type="cofactor">
    <cofactor evidence="1">
        <name>Mg(2+)</name>
        <dbReference type="ChEBI" id="CHEBI:18420"/>
    </cofactor>
</comment>
<dbReference type="OrthoDB" id="9804563at2"/>
<evidence type="ECO:0000256" key="2">
    <source>
        <dbReference type="ARBA" id="ARBA00005582"/>
    </source>
</evidence>
<evidence type="ECO:0000256" key="14">
    <source>
        <dbReference type="ARBA" id="ARBA00030634"/>
    </source>
</evidence>
<comment type="catalytic activity">
    <reaction evidence="8">
        <text>2-oxo-dATP + H2O = 2-oxo-dAMP + diphosphate + H(+)</text>
        <dbReference type="Rhea" id="RHEA:31583"/>
        <dbReference type="ChEBI" id="CHEBI:15377"/>
        <dbReference type="ChEBI" id="CHEBI:15378"/>
        <dbReference type="ChEBI" id="CHEBI:33019"/>
        <dbReference type="ChEBI" id="CHEBI:63212"/>
        <dbReference type="ChEBI" id="CHEBI:77897"/>
        <dbReference type="EC" id="3.6.1.56"/>
    </reaction>
    <physiologicalReaction direction="left-to-right" evidence="8">
        <dbReference type="Rhea" id="RHEA:31584"/>
    </physiologicalReaction>
</comment>
<evidence type="ECO:0000256" key="3">
    <source>
        <dbReference type="ARBA" id="ARBA00011245"/>
    </source>
</evidence>
<comment type="function">
    <text evidence="21">Oxidized purine nucleoside triphosphate hydrolase which is a prominent sanitizer of the oxidized nucleotide pool. Catalyzes the hydrolysis of 2-oxo-dATP (2-hydroxy-dATP) into 2-oxo-dAMP. Also has a significant hydrolase activity toward 2-oxo-ATP, 8-oxo-dGTP and 8-oxo-dATP. Through the hydrolysis of oxidized purine nucleoside triphosphates, prevents their incorporation into DNA and the subsequent transversions A:T to C:G and G:C to T:A. Also catalyzes the hydrolysis of methylated purine nucleoside triphosphate preventing their integration into DNA. Through this antimutagenic activity protects cells from oxidative stress.</text>
</comment>
<evidence type="ECO:0000256" key="18">
    <source>
        <dbReference type="ARBA" id="ARBA00048002"/>
    </source>
</evidence>
<comment type="catalytic activity">
    <reaction evidence="10">
        <text>2-oxo-ATP + H2O = 2-oxo-AMP + diphosphate + H(+)</text>
        <dbReference type="Rhea" id="RHEA:67392"/>
        <dbReference type="ChEBI" id="CHEBI:15377"/>
        <dbReference type="ChEBI" id="CHEBI:15378"/>
        <dbReference type="ChEBI" id="CHEBI:33019"/>
        <dbReference type="ChEBI" id="CHEBI:71395"/>
        <dbReference type="ChEBI" id="CHEBI:172878"/>
    </reaction>
    <physiologicalReaction direction="left-to-right" evidence="10">
        <dbReference type="Rhea" id="RHEA:67393"/>
    </physiologicalReaction>
</comment>
<evidence type="ECO:0000256" key="17">
    <source>
        <dbReference type="ARBA" id="ARBA00032071"/>
    </source>
</evidence>
<dbReference type="GO" id="GO:0008828">
    <property type="term" value="F:dATP diphosphatase activity"/>
    <property type="evidence" value="ECO:0007669"/>
    <property type="project" value="UniProtKB-EC"/>
</dbReference>
<proteinExistence type="inferred from homology"/>
<dbReference type="GO" id="GO:0042262">
    <property type="term" value="P:DNA protection"/>
    <property type="evidence" value="ECO:0007669"/>
    <property type="project" value="InterPro"/>
</dbReference>
<dbReference type="EC" id="3.6.1.56" evidence="11"/>
<protein>
    <recommendedName>
        <fullName evidence="12">Oxidized purine nucleoside triphosphate hydrolase</fullName>
        <ecNumber evidence="11">3.6.1.56</ecNumber>
    </recommendedName>
    <alternativeName>
        <fullName evidence="16">2-hydroxy-dATP diphosphatase</fullName>
    </alternativeName>
    <alternativeName>
        <fullName evidence="15">7,8-dihydro-8-oxoguanine triphosphatase</fullName>
    </alternativeName>
    <alternativeName>
        <fullName evidence="14">8-oxo-dGTPase</fullName>
    </alternativeName>
    <alternativeName>
        <fullName evidence="17">Methylated purine nucleoside triphosphate hydrolase</fullName>
    </alternativeName>
    <alternativeName>
        <fullName evidence="13">Nucleoside diphosphate-linked moiety X motif 1</fullName>
    </alternativeName>
</protein>
<comment type="subunit">
    <text evidence="3">Monomer.</text>
</comment>
<keyword evidence="24" id="KW-1185">Reference proteome</keyword>
<evidence type="ECO:0000256" key="7">
    <source>
        <dbReference type="ARBA" id="ARBA00024448"/>
    </source>
</evidence>
<dbReference type="Gene3D" id="3.90.79.10">
    <property type="entry name" value="Nucleoside Triphosphate Pyrophosphohydrolase"/>
    <property type="match status" value="1"/>
</dbReference>
<evidence type="ECO:0000256" key="13">
    <source>
        <dbReference type="ARBA" id="ARBA00029673"/>
    </source>
</evidence>
<dbReference type="RefSeq" id="WP_149566513.1">
    <property type="nucleotide sequence ID" value="NZ_CP035807.1"/>
</dbReference>
<evidence type="ECO:0000256" key="11">
    <source>
        <dbReference type="ARBA" id="ARBA00026103"/>
    </source>
</evidence>
<dbReference type="AlphaFoldDB" id="A0A5C1Q5C0"/>
<evidence type="ECO:0000256" key="12">
    <source>
        <dbReference type="ARBA" id="ARBA00026218"/>
    </source>
</evidence>
<organism evidence="23 24">
    <name type="scientific">Thiospirochaeta perfilievii</name>
    <dbReference type="NCBI Taxonomy" id="252967"/>
    <lineage>
        <taxon>Bacteria</taxon>
        <taxon>Pseudomonadati</taxon>
        <taxon>Spirochaetota</taxon>
        <taxon>Spirochaetia</taxon>
        <taxon>Spirochaetales</taxon>
        <taxon>Spirochaetaceae</taxon>
        <taxon>Thiospirochaeta</taxon>
    </lineage>
</organism>
<evidence type="ECO:0000256" key="15">
    <source>
        <dbReference type="ARBA" id="ARBA00030682"/>
    </source>
</evidence>
<dbReference type="InterPro" id="IPR015797">
    <property type="entry name" value="NUDIX_hydrolase-like_dom_sf"/>
</dbReference>
<dbReference type="EMBL" id="CP035807">
    <property type="protein sequence ID" value="QEN03253.1"/>
    <property type="molecule type" value="Genomic_DNA"/>
</dbReference>
<dbReference type="PRINTS" id="PR01403">
    <property type="entry name" value="8OXTPHPHTASE"/>
</dbReference>
<evidence type="ECO:0000256" key="6">
    <source>
        <dbReference type="ARBA" id="ARBA00022842"/>
    </source>
</evidence>
<dbReference type="Proteomes" id="UP000323824">
    <property type="component" value="Chromosome"/>
</dbReference>
<reference evidence="23 24" key="1">
    <citation type="submission" date="2019-02" db="EMBL/GenBank/DDBJ databases">
        <authorList>
            <person name="Fomenkov A."/>
            <person name="Dubinina G."/>
            <person name="Grabovich M."/>
            <person name="Vincze T."/>
            <person name="Roberts R.J."/>
        </authorList>
    </citation>
    <scope>NUCLEOTIDE SEQUENCE [LARGE SCALE GENOMIC DNA]</scope>
    <source>
        <strain evidence="23 24">P</strain>
    </source>
</reference>
<dbReference type="GO" id="GO:0046872">
    <property type="term" value="F:metal ion binding"/>
    <property type="evidence" value="ECO:0007669"/>
    <property type="project" value="UniProtKB-KW"/>
</dbReference>
<dbReference type="Pfam" id="PF00293">
    <property type="entry name" value="NUDIX"/>
    <property type="match status" value="1"/>
</dbReference>
<dbReference type="GO" id="GO:0005737">
    <property type="term" value="C:cytoplasm"/>
    <property type="evidence" value="ECO:0007669"/>
    <property type="project" value="TreeGrafter"/>
</dbReference>